<dbReference type="AlphaFoldDB" id="A0A3G2R3Y6"/>
<proteinExistence type="predicted"/>
<dbReference type="InterPro" id="IPR011330">
    <property type="entry name" value="Glyco_hydro/deAcase_b/a-brl"/>
</dbReference>
<evidence type="ECO:0000259" key="1">
    <source>
        <dbReference type="PROSITE" id="PS51677"/>
    </source>
</evidence>
<dbReference type="CDD" id="cd10917">
    <property type="entry name" value="CE4_NodB_like_6s_7s"/>
    <property type="match status" value="1"/>
</dbReference>
<dbReference type="Proteomes" id="UP000280960">
    <property type="component" value="Chromosome"/>
</dbReference>
<sequence>MEKIKRLRFNKKAVTWIVCLVTILAVTFSHFYTIFPKTVSVFGRLDRLVPIYRVETQGKKVAISFDAAWGSDITPKLLEILKKHDIKTTFFLVKFWMDKYPDMTRRIAREGHEIGNHSATHPQMGSLPKEQIIKELKTTHDKIKELTGQDAILFRPPFGDYSNTLITTANELGYHVIQWDVDSLDWKNLSAGAIYDRVIRQVKPGSIVLFHNNGKHTAEALEPIINELKKQGYEIVPISRLLIKGNYYIDKSTGEMRKSP</sequence>
<dbReference type="GO" id="GO:0016810">
    <property type="term" value="F:hydrolase activity, acting on carbon-nitrogen (but not peptide) bonds"/>
    <property type="evidence" value="ECO:0007669"/>
    <property type="project" value="InterPro"/>
</dbReference>
<evidence type="ECO:0000313" key="2">
    <source>
        <dbReference type="EMBL" id="AYO30045.1"/>
    </source>
</evidence>
<evidence type="ECO:0000313" key="3">
    <source>
        <dbReference type="Proteomes" id="UP000280960"/>
    </source>
</evidence>
<dbReference type="RefSeq" id="WP_122014319.1">
    <property type="nucleotide sequence ID" value="NZ_CP033169.1"/>
</dbReference>
<keyword evidence="3" id="KW-1185">Reference proteome</keyword>
<organism evidence="2 3">
    <name type="scientific">Biomaibacter acetigenes</name>
    <dbReference type="NCBI Taxonomy" id="2316383"/>
    <lineage>
        <taxon>Bacteria</taxon>
        <taxon>Bacillati</taxon>
        <taxon>Bacillota</taxon>
        <taxon>Clostridia</taxon>
        <taxon>Thermosediminibacterales</taxon>
        <taxon>Tepidanaerobacteraceae</taxon>
        <taxon>Biomaibacter</taxon>
    </lineage>
</organism>
<protein>
    <submittedName>
        <fullName evidence="2">Deacetylase</fullName>
    </submittedName>
</protein>
<dbReference type="PANTHER" id="PTHR10587:SF128">
    <property type="entry name" value="POLYSACCHARIDE DEACETYLASE PDAB-RELATED"/>
    <property type="match status" value="1"/>
</dbReference>
<gene>
    <name evidence="2" type="ORF">D2962_04950</name>
</gene>
<dbReference type="Pfam" id="PF01522">
    <property type="entry name" value="Polysacc_deac_1"/>
    <property type="match status" value="1"/>
</dbReference>
<dbReference type="PANTHER" id="PTHR10587">
    <property type="entry name" value="GLYCOSYL TRANSFERASE-RELATED"/>
    <property type="match status" value="1"/>
</dbReference>
<dbReference type="PROSITE" id="PS51677">
    <property type="entry name" value="NODB"/>
    <property type="match status" value="1"/>
</dbReference>
<dbReference type="Gene3D" id="3.20.20.370">
    <property type="entry name" value="Glycoside hydrolase/deacetylase"/>
    <property type="match status" value="1"/>
</dbReference>
<reference evidence="2 3" key="1">
    <citation type="submission" date="2018-10" db="EMBL/GenBank/DDBJ databases">
        <authorList>
            <person name="Zhang X."/>
        </authorList>
    </citation>
    <scope>NUCLEOTIDE SEQUENCE [LARGE SCALE GENOMIC DNA]</scope>
    <source>
        <strain evidence="2 3">SK-G1</strain>
    </source>
</reference>
<dbReference type="KEGG" id="bacg:D2962_04950"/>
<dbReference type="InterPro" id="IPR050248">
    <property type="entry name" value="Polysacc_deacetylase_ArnD"/>
</dbReference>
<dbReference type="SUPFAM" id="SSF88713">
    <property type="entry name" value="Glycoside hydrolase/deacetylase"/>
    <property type="match status" value="1"/>
</dbReference>
<dbReference type="GO" id="GO:0016020">
    <property type="term" value="C:membrane"/>
    <property type="evidence" value="ECO:0007669"/>
    <property type="project" value="TreeGrafter"/>
</dbReference>
<dbReference type="GO" id="GO:0005975">
    <property type="term" value="P:carbohydrate metabolic process"/>
    <property type="evidence" value="ECO:0007669"/>
    <property type="project" value="InterPro"/>
</dbReference>
<feature type="domain" description="NodB homology" evidence="1">
    <location>
        <begin position="59"/>
        <end position="236"/>
    </location>
</feature>
<accession>A0A3G2R3Y6</accession>
<dbReference type="EMBL" id="CP033169">
    <property type="protein sequence ID" value="AYO30045.1"/>
    <property type="molecule type" value="Genomic_DNA"/>
</dbReference>
<name>A0A3G2R3Y6_9FIRM</name>
<dbReference type="InterPro" id="IPR002509">
    <property type="entry name" value="NODB_dom"/>
</dbReference>